<dbReference type="Gene3D" id="3.90.226.10">
    <property type="entry name" value="2-enoyl-CoA Hydratase, Chain A, domain 1"/>
    <property type="match status" value="1"/>
</dbReference>
<organism evidence="7 8">
    <name type="scientific">Candidatus Roizmanbacteria bacterium RIFCSPLOWO2_02_FULL_36_11</name>
    <dbReference type="NCBI Taxonomy" id="1802071"/>
    <lineage>
        <taxon>Bacteria</taxon>
        <taxon>Candidatus Roizmaniibacteriota</taxon>
    </lineage>
</organism>
<evidence type="ECO:0000256" key="5">
    <source>
        <dbReference type="ARBA" id="ARBA00022825"/>
    </source>
</evidence>
<dbReference type="GO" id="GO:0006515">
    <property type="term" value="P:protein quality control for misfolded or incompletely synthesized proteins"/>
    <property type="evidence" value="ECO:0007669"/>
    <property type="project" value="TreeGrafter"/>
</dbReference>
<reference evidence="7 8" key="1">
    <citation type="journal article" date="2016" name="Nat. Commun.">
        <title>Thousands of microbial genomes shed light on interconnected biogeochemical processes in an aquifer system.</title>
        <authorList>
            <person name="Anantharaman K."/>
            <person name="Brown C.T."/>
            <person name="Hug L.A."/>
            <person name="Sharon I."/>
            <person name="Castelle C.J."/>
            <person name="Probst A.J."/>
            <person name="Thomas B.C."/>
            <person name="Singh A."/>
            <person name="Wilkins M.J."/>
            <person name="Karaoz U."/>
            <person name="Brodie E.L."/>
            <person name="Williams K.H."/>
            <person name="Hubbard S.S."/>
            <person name="Banfield J.F."/>
        </authorList>
    </citation>
    <scope>NUCLEOTIDE SEQUENCE [LARGE SCALE GENOMIC DNA]</scope>
</reference>
<gene>
    <name evidence="7" type="ORF">A3H78_04270</name>
</gene>
<evidence type="ECO:0000256" key="4">
    <source>
        <dbReference type="ARBA" id="ARBA00022801"/>
    </source>
</evidence>
<evidence type="ECO:0000256" key="1">
    <source>
        <dbReference type="ARBA" id="ARBA00007039"/>
    </source>
</evidence>
<dbReference type="PANTHER" id="PTHR10381:SF70">
    <property type="entry name" value="ATP-DEPENDENT CLP PROTEASE PROTEOLYTIC SUBUNIT"/>
    <property type="match status" value="1"/>
</dbReference>
<keyword evidence="4" id="KW-0378">Hydrolase</keyword>
<dbReference type="InterPro" id="IPR029045">
    <property type="entry name" value="ClpP/crotonase-like_dom_sf"/>
</dbReference>
<proteinExistence type="inferred from homology"/>
<evidence type="ECO:0000313" key="8">
    <source>
        <dbReference type="Proteomes" id="UP000177418"/>
    </source>
</evidence>
<evidence type="ECO:0000256" key="2">
    <source>
        <dbReference type="ARBA" id="ARBA00022490"/>
    </source>
</evidence>
<keyword evidence="2" id="KW-0963">Cytoplasm</keyword>
<dbReference type="GO" id="GO:0004252">
    <property type="term" value="F:serine-type endopeptidase activity"/>
    <property type="evidence" value="ECO:0007669"/>
    <property type="project" value="InterPro"/>
</dbReference>
<evidence type="ECO:0000313" key="7">
    <source>
        <dbReference type="EMBL" id="OGK55225.1"/>
    </source>
</evidence>
<comment type="similarity">
    <text evidence="1 6">Belongs to the peptidase S14 family.</text>
</comment>
<dbReference type="GO" id="GO:0009368">
    <property type="term" value="C:endopeptidase Clp complex"/>
    <property type="evidence" value="ECO:0007669"/>
    <property type="project" value="TreeGrafter"/>
</dbReference>
<dbReference type="AlphaFoldDB" id="A0A1F7JI03"/>
<keyword evidence="3" id="KW-0645">Protease</keyword>
<sequence>MSPETITYTYTGSVEPNNVNNTITWINNQINTIVGIKTLYFYLSSTGGDMDSAIRLYDFLKSIPVKVIMIGFGQIDSAANTIYLAGEERIAVKNCRFFLHEGTFTMNQASALHVHEETLLFLKEILRRSIEIISAETKKSNNQIKKVLKDGTLLNTIDAQKFGMVHKIVNKLPRLA</sequence>
<dbReference type="InterPro" id="IPR001907">
    <property type="entry name" value="ClpP"/>
</dbReference>
<keyword evidence="5" id="KW-0720">Serine protease</keyword>
<dbReference type="SUPFAM" id="SSF52096">
    <property type="entry name" value="ClpP/crotonase"/>
    <property type="match status" value="1"/>
</dbReference>
<accession>A0A1F7JI03</accession>
<protein>
    <recommendedName>
        <fullName evidence="6">ATP-dependent Clp protease proteolytic subunit</fullName>
    </recommendedName>
</protein>
<dbReference type="GO" id="GO:0004176">
    <property type="term" value="F:ATP-dependent peptidase activity"/>
    <property type="evidence" value="ECO:0007669"/>
    <property type="project" value="InterPro"/>
</dbReference>
<dbReference type="Pfam" id="PF00574">
    <property type="entry name" value="CLP_protease"/>
    <property type="match status" value="1"/>
</dbReference>
<dbReference type="PRINTS" id="PR00127">
    <property type="entry name" value="CLPPROTEASEP"/>
</dbReference>
<dbReference type="GO" id="GO:0051117">
    <property type="term" value="F:ATPase binding"/>
    <property type="evidence" value="ECO:0007669"/>
    <property type="project" value="TreeGrafter"/>
</dbReference>
<dbReference type="PANTHER" id="PTHR10381">
    <property type="entry name" value="ATP-DEPENDENT CLP PROTEASE PROTEOLYTIC SUBUNIT"/>
    <property type="match status" value="1"/>
</dbReference>
<evidence type="ECO:0000256" key="3">
    <source>
        <dbReference type="ARBA" id="ARBA00022670"/>
    </source>
</evidence>
<comment type="caution">
    <text evidence="7">The sequence shown here is derived from an EMBL/GenBank/DDBJ whole genome shotgun (WGS) entry which is preliminary data.</text>
</comment>
<dbReference type="InterPro" id="IPR023562">
    <property type="entry name" value="ClpP/TepA"/>
</dbReference>
<dbReference type="Proteomes" id="UP000177418">
    <property type="component" value="Unassembled WGS sequence"/>
</dbReference>
<evidence type="ECO:0000256" key="6">
    <source>
        <dbReference type="RuleBase" id="RU003567"/>
    </source>
</evidence>
<name>A0A1F7JI03_9BACT</name>
<dbReference type="EMBL" id="MGAV01000008">
    <property type="protein sequence ID" value="OGK55225.1"/>
    <property type="molecule type" value="Genomic_DNA"/>
</dbReference>